<reference evidence="3" key="2">
    <citation type="submission" date="2016-05" db="EMBL/GenBank/DDBJ databases">
        <authorList>
            <person name="Lavstsen T."/>
            <person name="Jespersen J.S."/>
        </authorList>
    </citation>
    <scope>NUCLEOTIDE SEQUENCE [LARGE SCALE GENOMIC DNA]</scope>
</reference>
<dbReference type="EMBL" id="FLQU01000376">
    <property type="protein sequence ID" value="SBS84767.1"/>
    <property type="molecule type" value="Genomic_DNA"/>
</dbReference>
<proteinExistence type="predicted"/>
<dbReference type="Pfam" id="PF05795">
    <property type="entry name" value="Plasmodium_Vir"/>
    <property type="match status" value="1"/>
</dbReference>
<accession>A0A1A8X7V9</accession>
<evidence type="ECO:0000313" key="4">
    <source>
        <dbReference type="Proteomes" id="UP000078546"/>
    </source>
</evidence>
<protein>
    <submittedName>
        <fullName evidence="3">PIR Superfamily Protein</fullName>
    </submittedName>
</protein>
<organism evidence="3 4">
    <name type="scientific">Plasmodium ovale curtisi</name>
    <dbReference type="NCBI Taxonomy" id="864141"/>
    <lineage>
        <taxon>Eukaryota</taxon>
        <taxon>Sar</taxon>
        <taxon>Alveolata</taxon>
        <taxon>Apicomplexa</taxon>
        <taxon>Aconoidasida</taxon>
        <taxon>Haemosporida</taxon>
        <taxon>Plasmodiidae</taxon>
        <taxon>Plasmodium</taxon>
        <taxon>Plasmodium (Plasmodium)</taxon>
    </lineage>
</organism>
<evidence type="ECO:0000256" key="1">
    <source>
        <dbReference type="SAM" id="Phobius"/>
    </source>
</evidence>
<feature type="transmembrane region" description="Helical" evidence="1">
    <location>
        <begin position="22"/>
        <end position="47"/>
    </location>
</feature>
<dbReference type="AlphaFoldDB" id="A0A1A8X7V9"/>
<keyword evidence="1" id="KW-0812">Transmembrane</keyword>
<evidence type="ECO:0000313" key="2">
    <source>
        <dbReference type="EMBL" id="SBS84767.1"/>
    </source>
</evidence>
<dbReference type="Proteomes" id="UP000078560">
    <property type="component" value="Unassembled WGS sequence"/>
</dbReference>
<keyword evidence="1" id="KW-1133">Transmembrane helix</keyword>
<gene>
    <name evidence="3" type="ORF">POVCU1_059280</name>
    <name evidence="2" type="ORF">POVCU2_0027890</name>
</gene>
<evidence type="ECO:0000313" key="3">
    <source>
        <dbReference type="EMBL" id="SBT00336.1"/>
    </source>
</evidence>
<dbReference type="Proteomes" id="UP000078546">
    <property type="component" value="Unassembled WGS sequence"/>
</dbReference>
<dbReference type="InterPro" id="IPR008780">
    <property type="entry name" value="Plasmodium_Vir"/>
</dbReference>
<dbReference type="EMBL" id="FLQV01001855">
    <property type="protein sequence ID" value="SBT00336.1"/>
    <property type="molecule type" value="Genomic_DNA"/>
</dbReference>
<reference evidence="4 5" key="1">
    <citation type="submission" date="2016-05" db="EMBL/GenBank/DDBJ databases">
        <authorList>
            <person name="Naeem Raeece"/>
        </authorList>
    </citation>
    <scope>NUCLEOTIDE SEQUENCE [LARGE SCALE GENOMIC DNA]</scope>
</reference>
<keyword evidence="1" id="KW-0472">Membrane</keyword>
<name>A0A1A8X7V9_PLAOA</name>
<sequence length="97" mass="11424">MGELPSDMDFDTKSDDSSSHKIGTFIMFPVIAIIMGILLILLFLYKFTPFGPWLYRRIRGKNKILDNFNEQTIGLFHNPRHHRNSMTNDFNMRYHST</sequence>
<evidence type="ECO:0000313" key="5">
    <source>
        <dbReference type="Proteomes" id="UP000078560"/>
    </source>
</evidence>